<name>A0A0D2HZK7_9BACT</name>
<accession>A0A0D2HZK7</accession>
<dbReference type="PANTHER" id="PTHR44943">
    <property type="entry name" value="CELLULOSE SYNTHASE OPERON PROTEIN C"/>
    <property type="match status" value="1"/>
</dbReference>
<feature type="domain" description="GGDEF" evidence="5">
    <location>
        <begin position="440"/>
        <end position="565"/>
    </location>
</feature>
<gene>
    <name evidence="6" type="ORF">X474_02615</name>
</gene>
<dbReference type="OrthoDB" id="5430072at2"/>
<evidence type="ECO:0000313" key="6">
    <source>
        <dbReference type="EMBL" id="KIX15713.1"/>
    </source>
</evidence>
<keyword evidence="1" id="KW-0677">Repeat</keyword>
<feature type="coiled-coil region" evidence="4">
    <location>
        <begin position="806"/>
        <end position="833"/>
    </location>
</feature>
<dbReference type="SMART" id="SM00028">
    <property type="entry name" value="TPR"/>
    <property type="match status" value="7"/>
</dbReference>
<dbReference type="Proteomes" id="UP000032233">
    <property type="component" value="Unassembled WGS sequence"/>
</dbReference>
<keyword evidence="2 3" id="KW-0802">TPR repeat</keyword>
<dbReference type="Gene3D" id="1.25.40.10">
    <property type="entry name" value="Tetratricopeptide repeat domain"/>
    <property type="match status" value="1"/>
</dbReference>
<evidence type="ECO:0000256" key="3">
    <source>
        <dbReference type="PROSITE-ProRule" id="PRU00339"/>
    </source>
</evidence>
<dbReference type="InParanoid" id="A0A0D2HZK7"/>
<dbReference type="PANTHER" id="PTHR44943:SF8">
    <property type="entry name" value="TPR REPEAT-CONTAINING PROTEIN MJ0263"/>
    <property type="match status" value="1"/>
</dbReference>
<keyword evidence="7" id="KW-1185">Reference proteome</keyword>
<dbReference type="PROSITE" id="PS50887">
    <property type="entry name" value="GGDEF"/>
    <property type="match status" value="2"/>
</dbReference>
<evidence type="ECO:0000256" key="1">
    <source>
        <dbReference type="ARBA" id="ARBA00022737"/>
    </source>
</evidence>
<dbReference type="InterPro" id="IPR019734">
    <property type="entry name" value="TPR_rpt"/>
</dbReference>
<feature type="repeat" description="TPR" evidence="3">
    <location>
        <begin position="701"/>
        <end position="734"/>
    </location>
</feature>
<protein>
    <recommendedName>
        <fullName evidence="5">GGDEF domain-containing protein</fullName>
    </recommendedName>
</protein>
<dbReference type="PROSITE" id="PS50293">
    <property type="entry name" value="TPR_REGION"/>
    <property type="match status" value="2"/>
</dbReference>
<dbReference type="SUPFAM" id="SSF48452">
    <property type="entry name" value="TPR-like"/>
    <property type="match status" value="1"/>
</dbReference>
<dbReference type="Gene3D" id="3.30.70.270">
    <property type="match status" value="2"/>
</dbReference>
<dbReference type="SMART" id="SM00267">
    <property type="entry name" value="GGDEF"/>
    <property type="match status" value="1"/>
</dbReference>
<dbReference type="InterPro" id="IPR000160">
    <property type="entry name" value="GGDEF_dom"/>
</dbReference>
<dbReference type="Pfam" id="PF13432">
    <property type="entry name" value="TPR_16"/>
    <property type="match status" value="1"/>
</dbReference>
<sequence length="851" mass="91715">MVTKIQGVKDSLSSDDLFRFEETFKPLFRRALSVGRVDLMMPPNADASSPDPLARAAAKGKAVYDEKGARLVVPLIEGGQVLALVVAWQVTAEQLHPAVNGFLASLMDASLEMVRLRLLAETDPITGLANEFALDEALTNALSNLSPSRSVERPALDQEQGEKGYCLLAVELAGINLLRERYGRLFGDKVVVSVAKKIKETLPQALAAARSGATFYVLLEGGDATGRDAALLLQRAVEALDLATPAREPWRARLRLGAAAVDSGSWEGGGLALEAAAVLKARAVRALAVASRLERDEILFFGEIVEKAGRLLEILPMNRVLVDLGRIHGLTDGERFQVLPGGLRSGKDPVLAKAEILVVKVGENHSVAEVTALLDPTFSLRSGDRLQRLGQKSSDALEARPETVLSLGKHKIKVVLDEVTGLSGHRSFLALYRAVCDINERFAVALIQLEGLEGMREVCGVVGADSLVSALAEAVKQDLPQDCHAGRFAPDTLGLIFPDMSADKAREQVQEIIGKVGEAMERPLRAGVSYAPCPGFEAWEIMDCASKALVHAGFLEPFCVVVFDAVSLNISGDTLFSQGRISEAVVEYEKALILDPSEVNVLNSLGVCYGHLGQAQKALECFEKALAAAPEDFMAYYNLGYALMSQGKLEQARGNLEKSLEINPGHGDTLFQLGCLAQTQGRLQEALENFKSAVKSPGCRQAVHRRLGEALAAAGHLQEAEEAFNRAVKANGNDAQALSSLAGLYLDRKANLEIALSLAKRASTLEPESARHQRVWARALVSLDRLDEASGLLKEAVSQYGKDPYMAVQRADLEALRGDLKLARKEYERALSLEPQLEAAKTGLEKLADDC</sequence>
<evidence type="ECO:0000256" key="2">
    <source>
        <dbReference type="ARBA" id="ARBA00022803"/>
    </source>
</evidence>
<comment type="caution">
    <text evidence="6">The sequence shown here is derived from an EMBL/GenBank/DDBJ whole genome shotgun (WGS) entry which is preliminary data.</text>
</comment>
<dbReference type="InterPro" id="IPR029787">
    <property type="entry name" value="Nucleotide_cyclase"/>
</dbReference>
<evidence type="ECO:0000259" key="5">
    <source>
        <dbReference type="PROSITE" id="PS50887"/>
    </source>
</evidence>
<reference evidence="6 7" key="1">
    <citation type="submission" date="2013-11" db="EMBL/GenBank/DDBJ databases">
        <title>Metagenomic analysis of a methanogenic consortium involved in long chain n-alkane degradation.</title>
        <authorList>
            <person name="Davidova I.A."/>
            <person name="Callaghan A.V."/>
            <person name="Wawrik B."/>
            <person name="Pruitt S."/>
            <person name="Marks C."/>
            <person name="Duncan K.E."/>
            <person name="Suflita J.M."/>
        </authorList>
    </citation>
    <scope>NUCLEOTIDE SEQUENCE [LARGE SCALE GENOMIC DNA]</scope>
    <source>
        <strain evidence="6 7">SPR</strain>
    </source>
</reference>
<dbReference type="InterPro" id="IPR043128">
    <property type="entry name" value="Rev_trsase/Diguanyl_cyclase"/>
</dbReference>
<dbReference type="RefSeq" id="WP_044346516.1">
    <property type="nucleotide sequence ID" value="NZ_AZAC01000002.1"/>
</dbReference>
<dbReference type="InterPro" id="IPR051685">
    <property type="entry name" value="Ycf3/AcsC/BcsC/TPR_MFPF"/>
</dbReference>
<dbReference type="EMBL" id="AZAC01000002">
    <property type="protein sequence ID" value="KIX15713.1"/>
    <property type="molecule type" value="Genomic_DNA"/>
</dbReference>
<dbReference type="InterPro" id="IPR011990">
    <property type="entry name" value="TPR-like_helical_dom_sf"/>
</dbReference>
<dbReference type="STRING" id="1429043.X474_02615"/>
<keyword evidence="4" id="KW-0175">Coiled coil</keyword>
<feature type="repeat" description="TPR" evidence="3">
    <location>
        <begin position="633"/>
        <end position="666"/>
    </location>
</feature>
<feature type="repeat" description="TPR" evidence="3">
    <location>
        <begin position="565"/>
        <end position="598"/>
    </location>
</feature>
<evidence type="ECO:0000256" key="4">
    <source>
        <dbReference type="SAM" id="Coils"/>
    </source>
</evidence>
<dbReference type="Pfam" id="PF13414">
    <property type="entry name" value="TPR_11"/>
    <property type="match status" value="1"/>
</dbReference>
<dbReference type="PROSITE" id="PS50005">
    <property type="entry name" value="TPR"/>
    <property type="match status" value="4"/>
</dbReference>
<feature type="repeat" description="TPR" evidence="3">
    <location>
        <begin position="599"/>
        <end position="632"/>
    </location>
</feature>
<dbReference type="Pfam" id="PF00990">
    <property type="entry name" value="GGDEF"/>
    <property type="match status" value="1"/>
</dbReference>
<dbReference type="PATRIC" id="fig|1429043.3.peg.549"/>
<evidence type="ECO:0000313" key="7">
    <source>
        <dbReference type="Proteomes" id="UP000032233"/>
    </source>
</evidence>
<dbReference type="AlphaFoldDB" id="A0A0D2HZK7"/>
<dbReference type="Pfam" id="PF13424">
    <property type="entry name" value="TPR_12"/>
    <property type="match status" value="1"/>
</dbReference>
<feature type="domain" description="GGDEF" evidence="5">
    <location>
        <begin position="163"/>
        <end position="303"/>
    </location>
</feature>
<organism evidence="6 7">
    <name type="scientific">Dethiosulfatarculus sandiegensis</name>
    <dbReference type="NCBI Taxonomy" id="1429043"/>
    <lineage>
        <taxon>Bacteria</taxon>
        <taxon>Pseudomonadati</taxon>
        <taxon>Thermodesulfobacteriota</taxon>
        <taxon>Desulfarculia</taxon>
        <taxon>Desulfarculales</taxon>
        <taxon>Desulfarculaceae</taxon>
        <taxon>Dethiosulfatarculus</taxon>
    </lineage>
</organism>
<proteinExistence type="predicted"/>
<dbReference type="SUPFAM" id="SSF55073">
    <property type="entry name" value="Nucleotide cyclase"/>
    <property type="match status" value="2"/>
</dbReference>